<keyword evidence="2" id="KW-1185">Reference proteome</keyword>
<evidence type="ECO:0000313" key="2">
    <source>
        <dbReference type="Proteomes" id="UP000275267"/>
    </source>
</evidence>
<reference evidence="2" key="1">
    <citation type="journal article" date="2019" name="Nat. Commun.">
        <title>The genome of broomcorn millet.</title>
        <authorList>
            <person name="Zou C."/>
            <person name="Miki D."/>
            <person name="Li D."/>
            <person name="Tang Q."/>
            <person name="Xiao L."/>
            <person name="Rajput S."/>
            <person name="Deng P."/>
            <person name="Jia W."/>
            <person name="Huang R."/>
            <person name="Zhang M."/>
            <person name="Sun Y."/>
            <person name="Hu J."/>
            <person name="Fu X."/>
            <person name="Schnable P.S."/>
            <person name="Li F."/>
            <person name="Zhang H."/>
            <person name="Feng B."/>
            <person name="Zhu X."/>
            <person name="Liu R."/>
            <person name="Schnable J.C."/>
            <person name="Zhu J.-K."/>
            <person name="Zhang H."/>
        </authorList>
    </citation>
    <scope>NUCLEOTIDE SEQUENCE [LARGE SCALE GENOMIC DNA]</scope>
</reference>
<dbReference type="Proteomes" id="UP000275267">
    <property type="component" value="Unassembled WGS sequence"/>
</dbReference>
<name>A0A3L6QMJ9_PANMI</name>
<dbReference type="EMBL" id="PQIB02000012">
    <property type="protein sequence ID" value="RLM80676.1"/>
    <property type="molecule type" value="Genomic_DNA"/>
</dbReference>
<sequence>MPVYTHTAKEKLPRDYYSSLLGMADSITIGSELPSLMPPVASLATLEEEITESEAKVSLCAAMDALALPVECCIPGWRVYLLNRAGRLILVNSVMSAKPLHAMVTL</sequence>
<organism evidence="1 2">
    <name type="scientific">Panicum miliaceum</name>
    <name type="common">Proso millet</name>
    <name type="synonym">Broomcorn millet</name>
    <dbReference type="NCBI Taxonomy" id="4540"/>
    <lineage>
        <taxon>Eukaryota</taxon>
        <taxon>Viridiplantae</taxon>
        <taxon>Streptophyta</taxon>
        <taxon>Embryophyta</taxon>
        <taxon>Tracheophyta</taxon>
        <taxon>Spermatophyta</taxon>
        <taxon>Magnoliopsida</taxon>
        <taxon>Liliopsida</taxon>
        <taxon>Poales</taxon>
        <taxon>Poaceae</taxon>
        <taxon>PACMAD clade</taxon>
        <taxon>Panicoideae</taxon>
        <taxon>Panicodae</taxon>
        <taxon>Paniceae</taxon>
        <taxon>Panicinae</taxon>
        <taxon>Panicum</taxon>
        <taxon>Panicum sect. Panicum</taxon>
    </lineage>
</organism>
<evidence type="ECO:0000313" key="1">
    <source>
        <dbReference type="EMBL" id="RLM80676.1"/>
    </source>
</evidence>
<protein>
    <submittedName>
        <fullName evidence="1">Uncharacterized protein</fullName>
    </submittedName>
</protein>
<proteinExistence type="predicted"/>
<accession>A0A3L6QMJ9</accession>
<comment type="caution">
    <text evidence="1">The sequence shown here is derived from an EMBL/GenBank/DDBJ whole genome shotgun (WGS) entry which is preliminary data.</text>
</comment>
<dbReference type="AlphaFoldDB" id="A0A3L6QMJ9"/>
<gene>
    <name evidence="1" type="ORF">C2845_PM12G08770</name>
</gene>